<reference evidence="2" key="1">
    <citation type="submission" date="2022-11" db="UniProtKB">
        <authorList>
            <consortium name="WormBaseParasite"/>
        </authorList>
    </citation>
    <scope>IDENTIFICATION</scope>
</reference>
<accession>A0A915D9V5</accession>
<protein>
    <submittedName>
        <fullName evidence="2">Uncharacterized protein</fullName>
    </submittedName>
</protein>
<evidence type="ECO:0000313" key="2">
    <source>
        <dbReference type="WBParaSite" id="jg17666"/>
    </source>
</evidence>
<dbReference type="WBParaSite" id="jg17666">
    <property type="protein sequence ID" value="jg17666"/>
    <property type="gene ID" value="jg17666"/>
</dbReference>
<name>A0A915D9V5_9BILA</name>
<keyword evidence="1" id="KW-1185">Reference proteome</keyword>
<dbReference type="AlphaFoldDB" id="A0A915D9V5"/>
<proteinExistence type="predicted"/>
<sequence>MHHSSAMNAHVISIRSRTDTNNVYSALDDLVTFRNNSFGVFWGAMDKELYRYSFVARAIAVLAEKYGLDLKQFNFHSSYIVLRKDAYRTAVPMTLP</sequence>
<evidence type="ECO:0000313" key="1">
    <source>
        <dbReference type="Proteomes" id="UP000887574"/>
    </source>
</evidence>
<organism evidence="1 2">
    <name type="scientific">Ditylenchus dipsaci</name>
    <dbReference type="NCBI Taxonomy" id="166011"/>
    <lineage>
        <taxon>Eukaryota</taxon>
        <taxon>Metazoa</taxon>
        <taxon>Ecdysozoa</taxon>
        <taxon>Nematoda</taxon>
        <taxon>Chromadorea</taxon>
        <taxon>Rhabditida</taxon>
        <taxon>Tylenchina</taxon>
        <taxon>Tylenchomorpha</taxon>
        <taxon>Sphaerularioidea</taxon>
        <taxon>Anguinidae</taxon>
        <taxon>Anguininae</taxon>
        <taxon>Ditylenchus</taxon>
    </lineage>
</organism>
<dbReference type="Proteomes" id="UP000887574">
    <property type="component" value="Unplaced"/>
</dbReference>